<dbReference type="Proteomes" id="UP000185696">
    <property type="component" value="Unassembled WGS sequence"/>
</dbReference>
<dbReference type="InterPro" id="IPR022081">
    <property type="entry name" value="DUF3631"/>
</dbReference>
<dbReference type="AlphaFoldDB" id="A0A7Z1ATR9"/>
<keyword evidence="3" id="KW-1185">Reference proteome</keyword>
<protein>
    <recommendedName>
        <fullName evidence="1">DUF3631 domain-containing protein</fullName>
    </recommendedName>
</protein>
<evidence type="ECO:0000259" key="1">
    <source>
        <dbReference type="Pfam" id="PF12307"/>
    </source>
</evidence>
<feature type="domain" description="DUF3631" evidence="1">
    <location>
        <begin position="33"/>
        <end position="228"/>
    </location>
</feature>
<organism evidence="2 3">
    <name type="scientific">Actinophytocola xinjiangensis</name>
    <dbReference type="NCBI Taxonomy" id="485602"/>
    <lineage>
        <taxon>Bacteria</taxon>
        <taxon>Bacillati</taxon>
        <taxon>Actinomycetota</taxon>
        <taxon>Actinomycetes</taxon>
        <taxon>Pseudonocardiales</taxon>
        <taxon>Pseudonocardiaceae</taxon>
    </lineage>
</organism>
<name>A0A7Z1ATR9_9PSEU</name>
<proteinExistence type="predicted"/>
<evidence type="ECO:0000313" key="3">
    <source>
        <dbReference type="Proteomes" id="UP000185696"/>
    </source>
</evidence>
<dbReference type="Pfam" id="PF12307">
    <property type="entry name" value="DUF3631"/>
    <property type="match status" value="1"/>
</dbReference>
<dbReference type="EMBL" id="MSIF01000039">
    <property type="protein sequence ID" value="OLF04714.1"/>
    <property type="molecule type" value="Genomic_DNA"/>
</dbReference>
<dbReference type="OrthoDB" id="3261135at2"/>
<evidence type="ECO:0000313" key="2">
    <source>
        <dbReference type="EMBL" id="OLF04714.1"/>
    </source>
</evidence>
<comment type="caution">
    <text evidence="2">The sequence shown here is derived from an EMBL/GenBank/DDBJ whole genome shotgun (WGS) entry which is preliminary data.</text>
</comment>
<dbReference type="RefSeq" id="WP_075138227.1">
    <property type="nucleotide sequence ID" value="NZ_MSIF01000039.1"/>
</dbReference>
<accession>A0A7Z1ATR9</accession>
<reference evidence="2 3" key="1">
    <citation type="submission" date="2016-12" db="EMBL/GenBank/DDBJ databases">
        <title>The draft genome sequence of Actinophytocola xinjiangensis.</title>
        <authorList>
            <person name="Wang W."/>
            <person name="Yuan L."/>
        </authorList>
    </citation>
    <scope>NUCLEOTIDE SEQUENCE [LARGE SCALE GENOMIC DNA]</scope>
    <source>
        <strain evidence="2 3">CGMCC 4.4663</strain>
    </source>
</reference>
<sequence>MKVERFPVFAPVALGGIAGNMPATITTRAITIHMRRRRSDQTVEQFRQRRAERDARPIRQALSTWMASVADQVAEAAPGLPAGVVDRPAEIWEPLVAIADAAGGGWPERARQACAHFVLRSAQPVTNGVRLLADLRTIYDRHHATRLPTKALLADLTELDDAPWADLDGRGKQLDGRRLAAELARYGIAPIAFKDDTDTTVKGYVTYATTQTKSQKAQVGLADAWDRYLSAAEGDA</sequence>
<gene>
    <name evidence="2" type="ORF">BLA60_39525</name>
</gene>